<comment type="function">
    <text evidence="9">Catalyzes the conversion of 7,8-dihydroneopterin to 6-hydroxymethyl-7,8-dihydropterin.</text>
</comment>
<dbReference type="Gene3D" id="3.30.1130.10">
    <property type="match status" value="1"/>
</dbReference>
<evidence type="ECO:0000256" key="9">
    <source>
        <dbReference type="RuleBase" id="RU362079"/>
    </source>
</evidence>
<evidence type="ECO:0000256" key="7">
    <source>
        <dbReference type="ARBA" id="ARBA00022840"/>
    </source>
</evidence>
<keyword evidence="8 9" id="KW-0289">Folate biosynthesis</keyword>
<dbReference type="InterPro" id="IPR000550">
    <property type="entry name" value="Hppk"/>
</dbReference>
<comment type="pathway">
    <text evidence="2">Cofactor biosynthesis; tetrahydrofolate biosynthesis; 2-amino-4-hydroxy-6-hydroxymethyl-7,8-dihydropteridine diphosphate from 7,8-dihydroneopterin triphosphate: step 4/4.</text>
</comment>
<dbReference type="SUPFAM" id="SSF55083">
    <property type="entry name" value="6-hydroxymethyl-7,8-dihydropterin pyrophosphokinase, HPPK"/>
    <property type="match status" value="1"/>
</dbReference>
<dbReference type="SUPFAM" id="SSF55620">
    <property type="entry name" value="Tetrahydrobiopterin biosynthesis enzymes-like"/>
    <property type="match status" value="1"/>
</dbReference>
<accession>A0AAW7M9Q8</accession>
<comment type="catalytic activity">
    <reaction evidence="9">
        <text>7,8-dihydroneopterin = 6-hydroxymethyl-7,8-dihydropterin + glycolaldehyde</text>
        <dbReference type="Rhea" id="RHEA:10540"/>
        <dbReference type="ChEBI" id="CHEBI:17001"/>
        <dbReference type="ChEBI" id="CHEBI:17071"/>
        <dbReference type="ChEBI" id="CHEBI:44841"/>
        <dbReference type="EC" id="4.1.2.25"/>
    </reaction>
</comment>
<reference evidence="11 14" key="2">
    <citation type="submission" date="2023-06" db="EMBL/GenBank/DDBJ databases">
        <title>SYSU T0a273.</title>
        <authorList>
            <person name="Gao L."/>
            <person name="Fang B.-Z."/>
            <person name="Li W.-J."/>
        </authorList>
    </citation>
    <scope>NUCLEOTIDE SEQUENCE [LARGE SCALE GENOMIC DNA]</scope>
    <source>
        <strain evidence="11 14">SYSU T0a273</strain>
    </source>
</reference>
<keyword evidence="9" id="KW-0456">Lyase</keyword>
<dbReference type="GO" id="GO:0004150">
    <property type="term" value="F:dihydroneopterin aldolase activity"/>
    <property type="evidence" value="ECO:0007669"/>
    <property type="project" value="UniProtKB-UniRule"/>
</dbReference>
<dbReference type="GO" id="GO:0003848">
    <property type="term" value="F:2-amino-4-hydroxy-6-hydroxymethyldihydropteridine diphosphokinase activity"/>
    <property type="evidence" value="ECO:0007669"/>
    <property type="project" value="UniProtKB-EC"/>
</dbReference>
<evidence type="ECO:0000256" key="8">
    <source>
        <dbReference type="ARBA" id="ARBA00022909"/>
    </source>
</evidence>
<evidence type="ECO:0000313" key="11">
    <source>
        <dbReference type="EMBL" id="MDN4484210.1"/>
    </source>
</evidence>
<dbReference type="EMBL" id="JAUHPX010000004">
    <property type="protein sequence ID" value="MDN4488182.1"/>
    <property type="molecule type" value="Genomic_DNA"/>
</dbReference>
<dbReference type="GO" id="GO:0016301">
    <property type="term" value="F:kinase activity"/>
    <property type="evidence" value="ECO:0007669"/>
    <property type="project" value="UniProtKB-KW"/>
</dbReference>
<dbReference type="AlphaFoldDB" id="A0AAW7M9Q8"/>
<dbReference type="PANTHER" id="PTHR43071">
    <property type="entry name" value="2-AMINO-4-HYDROXY-6-HYDROXYMETHYLDIHYDROPTERIDINE PYROPHOSPHOKINASE"/>
    <property type="match status" value="1"/>
</dbReference>
<dbReference type="NCBIfam" id="TIGR00525">
    <property type="entry name" value="folB"/>
    <property type="match status" value="1"/>
</dbReference>
<evidence type="ECO:0000259" key="10">
    <source>
        <dbReference type="SMART" id="SM00905"/>
    </source>
</evidence>
<dbReference type="InterPro" id="IPR006156">
    <property type="entry name" value="Dihydroneopterin_aldolase"/>
</dbReference>
<name>A0AAW7M9Q8_9MICO</name>
<sequence length="347" mass="37173">MTTPTVTPYVKDGIELDQIWVQGIRVTGHHGVYAAEKETGQLFLADVVAHVSTHGAASRDDLDRTVNYSDIADRAADVLGGDSADLLETVAEHIARAILEFDGVHCVDVTVHKPQAPLHVEFRDVMVKIRRDLKSGALWADKRIGSSAGRSADLLTGRRPIDDPADEQPAQPVTAYLALGGNVGDVDAAFREALWELHRIPGIAVQRASSLFRTAPVGGPPQDDYLNVVIEVQTALAPRELLAACQGVEVLHGRERLVENGPRTLDVDILWYDGRTIEAEDVMVPHPRAAQRAFVLQPWATLAPDLVIPGAGTVRELAAAVGAEGVSMVAAQWPAPEAQADAPPAPA</sequence>
<dbReference type="EC" id="4.1.2.25" evidence="9"/>
<dbReference type="PANTHER" id="PTHR43071:SF1">
    <property type="entry name" value="2-AMINO-4-HYDROXY-6-HYDROXYMETHYLDIHYDROPTERIDINE PYROPHOSPHOKINASE"/>
    <property type="match status" value="1"/>
</dbReference>
<dbReference type="EC" id="2.7.6.3" evidence="9"/>
<gene>
    <name evidence="12" type="primary">folK</name>
    <name evidence="11" type="ORF">QQ002_11720</name>
    <name evidence="12" type="ORF">QQX10_08385</name>
</gene>
<dbReference type="RefSeq" id="WP_301118709.1">
    <property type="nucleotide sequence ID" value="NZ_JAUHPX010000004.1"/>
</dbReference>
<dbReference type="Pfam" id="PF02152">
    <property type="entry name" value="FolB"/>
    <property type="match status" value="1"/>
</dbReference>
<evidence type="ECO:0000313" key="14">
    <source>
        <dbReference type="Proteomes" id="UP001172756"/>
    </source>
</evidence>
<comment type="similarity">
    <text evidence="9">Belongs to the DHNA family.</text>
</comment>
<evidence type="ECO:0000256" key="4">
    <source>
        <dbReference type="ARBA" id="ARBA00022679"/>
    </source>
</evidence>
<dbReference type="GO" id="GO:0046656">
    <property type="term" value="P:folic acid biosynthetic process"/>
    <property type="evidence" value="ECO:0007669"/>
    <property type="project" value="UniProtKB-UniRule"/>
</dbReference>
<reference evidence="12" key="1">
    <citation type="submission" date="2023-06" db="EMBL/GenBank/DDBJ databases">
        <title>Sysu t00039.</title>
        <authorList>
            <person name="Gao L."/>
            <person name="Fang B.-Z."/>
            <person name="Li W.-J."/>
        </authorList>
    </citation>
    <scope>NUCLEOTIDE SEQUENCE</scope>
    <source>
        <strain evidence="12">SYSU T00039</strain>
    </source>
</reference>
<keyword evidence="6" id="KW-0418">Kinase</keyword>
<dbReference type="Pfam" id="PF01288">
    <property type="entry name" value="HPPK"/>
    <property type="match status" value="1"/>
</dbReference>
<proteinExistence type="inferred from homology"/>
<dbReference type="InterPro" id="IPR006157">
    <property type="entry name" value="FolB_dom"/>
</dbReference>
<dbReference type="Gene3D" id="3.30.70.560">
    <property type="entry name" value="7,8-Dihydro-6-hydroxymethylpterin-pyrophosphokinase HPPK"/>
    <property type="match status" value="1"/>
</dbReference>
<dbReference type="NCBIfam" id="TIGR00526">
    <property type="entry name" value="folB_dom"/>
    <property type="match status" value="1"/>
</dbReference>
<comment type="similarity">
    <text evidence="3">In the N-terminal section; belongs to the DHNA family.</text>
</comment>
<dbReference type="InterPro" id="IPR043133">
    <property type="entry name" value="GTP-CH-I_C/QueF"/>
</dbReference>
<comment type="catalytic activity">
    <reaction evidence="1">
        <text>6-hydroxymethyl-7,8-dihydropterin + ATP = (7,8-dihydropterin-6-yl)methyl diphosphate + AMP + H(+)</text>
        <dbReference type="Rhea" id="RHEA:11412"/>
        <dbReference type="ChEBI" id="CHEBI:15378"/>
        <dbReference type="ChEBI" id="CHEBI:30616"/>
        <dbReference type="ChEBI" id="CHEBI:44841"/>
        <dbReference type="ChEBI" id="CHEBI:72950"/>
        <dbReference type="ChEBI" id="CHEBI:456215"/>
        <dbReference type="EC" id="2.7.6.3"/>
    </reaction>
</comment>
<evidence type="ECO:0000313" key="12">
    <source>
        <dbReference type="EMBL" id="MDN4488182.1"/>
    </source>
</evidence>
<dbReference type="Proteomes" id="UP001172737">
    <property type="component" value="Unassembled WGS sequence"/>
</dbReference>
<keyword evidence="7" id="KW-0067">ATP-binding</keyword>
<dbReference type="InterPro" id="IPR035907">
    <property type="entry name" value="Hppk_sf"/>
</dbReference>
<dbReference type="EMBL" id="JAUHQB010000009">
    <property type="protein sequence ID" value="MDN4484210.1"/>
    <property type="molecule type" value="Genomic_DNA"/>
</dbReference>
<evidence type="ECO:0000256" key="5">
    <source>
        <dbReference type="ARBA" id="ARBA00022741"/>
    </source>
</evidence>
<keyword evidence="4 12" id="KW-0808">Transferase</keyword>
<dbReference type="SMART" id="SM00905">
    <property type="entry name" value="FolB"/>
    <property type="match status" value="1"/>
</dbReference>
<evidence type="ECO:0000256" key="6">
    <source>
        <dbReference type="ARBA" id="ARBA00022777"/>
    </source>
</evidence>
<protein>
    <recommendedName>
        <fullName evidence="9">Bifunctional folate synthesis protein</fullName>
    </recommendedName>
    <domain>
        <recommendedName>
            <fullName evidence="9">Dihydroneopterin aldolase</fullName>
            <shortName evidence="9">DHNA</shortName>
            <ecNumber evidence="9">4.1.2.25</ecNumber>
        </recommendedName>
        <alternativeName>
            <fullName evidence="9">7,8-dihydroneopterin aldolase</fullName>
        </alternativeName>
    </domain>
    <domain>
        <recommendedName>
            <fullName evidence="9">2-amino-4-hydroxy-6-hydroxymethyldihydropteridine pyrophosphokinase</fullName>
            <ecNumber evidence="9">2.7.6.3</ecNumber>
        </recommendedName>
        <alternativeName>
            <fullName evidence="9">6-hydroxymethyl-7,8-dihydropterin pyrophosphokinase</fullName>
            <shortName evidence="9">PPPK</shortName>
        </alternativeName>
        <alternativeName>
            <fullName evidence="9">7,8-dihydro-6-hydroxymethylpterin pyrophosphokinase</fullName>
            <shortName evidence="9">HPPK</shortName>
        </alternativeName>
    </domain>
</protein>
<dbReference type="Proteomes" id="UP001172756">
    <property type="component" value="Unassembled WGS sequence"/>
</dbReference>
<evidence type="ECO:0000256" key="2">
    <source>
        <dbReference type="ARBA" id="ARBA00005051"/>
    </source>
</evidence>
<dbReference type="GO" id="GO:0046654">
    <property type="term" value="P:tetrahydrofolate biosynthetic process"/>
    <property type="evidence" value="ECO:0007669"/>
    <property type="project" value="UniProtKB-UniRule"/>
</dbReference>
<evidence type="ECO:0000313" key="13">
    <source>
        <dbReference type="Proteomes" id="UP001172737"/>
    </source>
</evidence>
<dbReference type="NCBIfam" id="TIGR01498">
    <property type="entry name" value="folK"/>
    <property type="match status" value="1"/>
</dbReference>
<comment type="pathway">
    <text evidence="9">Cofactor biosynthesis; tetrahydrofolate biosynthesis; 2-amino-4-hydroxy-6-hydroxymethyl-7,8-dihydropteridine diphosphate from 7,8-dihydroneopterin triphosphate: step 3/4.</text>
</comment>
<feature type="domain" description="Dihydroneopterin aldolase/epimerase" evidence="10">
    <location>
        <begin position="19"/>
        <end position="131"/>
    </location>
</feature>
<evidence type="ECO:0000256" key="3">
    <source>
        <dbReference type="ARBA" id="ARBA00009640"/>
    </source>
</evidence>
<dbReference type="GO" id="GO:0005524">
    <property type="term" value="F:ATP binding"/>
    <property type="evidence" value="ECO:0007669"/>
    <property type="project" value="UniProtKB-KW"/>
</dbReference>
<comment type="caution">
    <text evidence="12">The sequence shown here is derived from an EMBL/GenBank/DDBJ whole genome shotgun (WGS) entry which is preliminary data.</text>
</comment>
<keyword evidence="5" id="KW-0547">Nucleotide-binding</keyword>
<keyword evidence="13" id="KW-1185">Reference proteome</keyword>
<evidence type="ECO:0000256" key="1">
    <source>
        <dbReference type="ARBA" id="ARBA00000198"/>
    </source>
</evidence>
<dbReference type="CDD" id="cd00483">
    <property type="entry name" value="HPPK"/>
    <property type="match status" value="1"/>
</dbReference>
<organism evidence="12 13">
    <name type="scientific">Demequina lignilytica</name>
    <dbReference type="NCBI Taxonomy" id="3051663"/>
    <lineage>
        <taxon>Bacteria</taxon>
        <taxon>Bacillati</taxon>
        <taxon>Actinomycetota</taxon>
        <taxon>Actinomycetes</taxon>
        <taxon>Micrococcales</taxon>
        <taxon>Demequinaceae</taxon>
        <taxon>Demequina</taxon>
    </lineage>
</organism>